<gene>
    <name evidence="6" type="ORF">ISALK_07115</name>
</gene>
<keyword evidence="3" id="KW-1133">Transmembrane helix</keyword>
<dbReference type="EMBL" id="SUMG01000007">
    <property type="protein sequence ID" value="NBG88268.1"/>
    <property type="molecule type" value="Genomic_DNA"/>
</dbReference>
<dbReference type="RefSeq" id="WP_160720656.1">
    <property type="nucleotide sequence ID" value="NZ_SUMG01000007.1"/>
</dbReference>
<dbReference type="PANTHER" id="PTHR43833">
    <property type="entry name" value="POTASSIUM CHANNEL PROTEIN 2-RELATED-RELATED"/>
    <property type="match status" value="1"/>
</dbReference>
<keyword evidence="3" id="KW-0472">Membrane</keyword>
<dbReference type="Pfam" id="PF07885">
    <property type="entry name" value="Ion_trans_2"/>
    <property type="match status" value="1"/>
</dbReference>
<keyword evidence="7" id="KW-1185">Reference proteome</keyword>
<evidence type="ECO:0000256" key="3">
    <source>
        <dbReference type="SAM" id="Phobius"/>
    </source>
</evidence>
<accession>A0AA43XJZ6</accession>
<evidence type="ECO:0000259" key="4">
    <source>
        <dbReference type="PROSITE" id="PS51201"/>
    </source>
</evidence>
<dbReference type="SUPFAM" id="SSF81324">
    <property type="entry name" value="Voltage-gated potassium channels"/>
    <property type="match status" value="1"/>
</dbReference>
<evidence type="ECO:0000313" key="6">
    <source>
        <dbReference type="EMBL" id="NBG88268.1"/>
    </source>
</evidence>
<sequence length="360" mass="39941">MLLKEQQKLMIVIVIIVMVLTFGTIGYQMLLDVSFVDALYMTVITISTVGYTEVGEMTDQAKYFSMLIIVMGLGTVGYAVTSAVGLLLEGTFKESWRRRKMDKQIKELKDHYILCGAGETGQSVIKQFENSKVDFVVIEIRERIVKELEERGVLVIQGDGTHEEDLEKAQIYKAKGLVSSLPKDSANVFAVLTARQMNPKLYIVSRSVESTSREKLKKAGANNTISPNVIGGMRMASFVIRPSIISFLDIITHAGDVVLDLEDVVICEGSSLKGQSLKEAKIPERTGLIVLAIRKTGEFQPRLNPSSDEILEMGDSMIVLGKEDQVNELREIACDDGKRDPLKGLEDARKNAKESETQEE</sequence>
<reference evidence="6 7" key="1">
    <citation type="submission" date="2019-04" db="EMBL/GenBank/DDBJ databases">
        <title>Isachenkonia alkalipeptolytica gen. nov. sp. nov. a new anaerobic, alkiliphilic organothrophic bacterium capable to reduce synthesized ferrihydrite isolated from a soda lake.</title>
        <authorList>
            <person name="Toshchakov S.V."/>
            <person name="Zavarzina D.G."/>
            <person name="Zhilina T.N."/>
            <person name="Kostrikina N.A."/>
            <person name="Kublanov I.V."/>
        </authorList>
    </citation>
    <scope>NUCLEOTIDE SEQUENCE [LARGE SCALE GENOMIC DNA]</scope>
    <source>
        <strain evidence="6 7">Z-1701</strain>
    </source>
</reference>
<dbReference type="InterPro" id="IPR003148">
    <property type="entry name" value="RCK_N"/>
</dbReference>
<protein>
    <submittedName>
        <fullName evidence="6">Potassium channel protein</fullName>
    </submittedName>
</protein>
<feature type="transmembrane region" description="Helical" evidence="3">
    <location>
        <begin position="9"/>
        <end position="30"/>
    </location>
</feature>
<keyword evidence="6" id="KW-0407">Ion channel</keyword>
<dbReference type="Pfam" id="PF02254">
    <property type="entry name" value="TrkA_N"/>
    <property type="match status" value="1"/>
</dbReference>
<dbReference type="InterPro" id="IPR006037">
    <property type="entry name" value="RCK_C"/>
</dbReference>
<name>A0AA43XJZ6_9CLOT</name>
<evidence type="ECO:0000256" key="2">
    <source>
        <dbReference type="SAM" id="MobiDB-lite"/>
    </source>
</evidence>
<dbReference type="Proteomes" id="UP000449710">
    <property type="component" value="Unassembled WGS sequence"/>
</dbReference>
<evidence type="ECO:0000259" key="5">
    <source>
        <dbReference type="PROSITE" id="PS51202"/>
    </source>
</evidence>
<dbReference type="SUPFAM" id="SSF116726">
    <property type="entry name" value="TrkA C-terminal domain-like"/>
    <property type="match status" value="1"/>
</dbReference>
<dbReference type="PROSITE" id="PS51202">
    <property type="entry name" value="RCK_C"/>
    <property type="match status" value="1"/>
</dbReference>
<dbReference type="AlphaFoldDB" id="A0AA43XJZ6"/>
<dbReference type="InterPro" id="IPR050721">
    <property type="entry name" value="Trk_Ktr_HKT_K-transport"/>
</dbReference>
<dbReference type="Gene3D" id="1.10.287.70">
    <property type="match status" value="1"/>
</dbReference>
<dbReference type="GO" id="GO:0006813">
    <property type="term" value="P:potassium ion transport"/>
    <property type="evidence" value="ECO:0007669"/>
    <property type="project" value="InterPro"/>
</dbReference>
<organism evidence="6 7">
    <name type="scientific">Isachenkonia alkalipeptolytica</name>
    <dbReference type="NCBI Taxonomy" id="2565777"/>
    <lineage>
        <taxon>Bacteria</taxon>
        <taxon>Bacillati</taxon>
        <taxon>Bacillota</taxon>
        <taxon>Clostridia</taxon>
        <taxon>Eubacteriales</taxon>
        <taxon>Clostridiaceae</taxon>
        <taxon>Isachenkonia</taxon>
    </lineage>
</organism>
<feature type="transmembrane region" description="Helical" evidence="3">
    <location>
        <begin position="63"/>
        <end position="88"/>
    </location>
</feature>
<dbReference type="Gene3D" id="3.40.50.720">
    <property type="entry name" value="NAD(P)-binding Rossmann-like Domain"/>
    <property type="match status" value="1"/>
</dbReference>
<keyword evidence="6" id="KW-0813">Transport</keyword>
<dbReference type="InterPro" id="IPR036721">
    <property type="entry name" value="RCK_C_sf"/>
</dbReference>
<dbReference type="Pfam" id="PF02080">
    <property type="entry name" value="TrkA_C"/>
    <property type="match status" value="1"/>
</dbReference>
<keyword evidence="6" id="KW-0406">Ion transport</keyword>
<feature type="domain" description="RCK N-terminal" evidence="4">
    <location>
        <begin position="109"/>
        <end position="226"/>
    </location>
</feature>
<dbReference type="GO" id="GO:0005886">
    <property type="term" value="C:plasma membrane"/>
    <property type="evidence" value="ECO:0007669"/>
    <property type="project" value="UniProtKB-SubCell"/>
</dbReference>
<keyword evidence="3" id="KW-0812">Transmembrane</keyword>
<feature type="region of interest" description="Disordered" evidence="2">
    <location>
        <begin position="331"/>
        <end position="360"/>
    </location>
</feature>
<dbReference type="PROSITE" id="PS51201">
    <property type="entry name" value="RCK_N"/>
    <property type="match status" value="1"/>
</dbReference>
<dbReference type="SUPFAM" id="SSF51735">
    <property type="entry name" value="NAD(P)-binding Rossmann-fold domains"/>
    <property type="match status" value="1"/>
</dbReference>
<comment type="caution">
    <text evidence="6">The sequence shown here is derived from an EMBL/GenBank/DDBJ whole genome shotgun (WGS) entry which is preliminary data.</text>
</comment>
<dbReference type="GO" id="GO:0008324">
    <property type="term" value="F:monoatomic cation transmembrane transporter activity"/>
    <property type="evidence" value="ECO:0007669"/>
    <property type="project" value="InterPro"/>
</dbReference>
<dbReference type="Gene3D" id="3.30.70.1450">
    <property type="entry name" value="Regulator of K+ conductance, C-terminal domain"/>
    <property type="match status" value="1"/>
</dbReference>
<dbReference type="InterPro" id="IPR013099">
    <property type="entry name" value="K_chnl_dom"/>
</dbReference>
<comment type="subcellular location">
    <subcellularLocation>
        <location evidence="1">Cell membrane</location>
        <topology evidence="1">Multi-pass membrane protein</topology>
    </subcellularLocation>
</comment>
<dbReference type="PANTHER" id="PTHR43833:SF9">
    <property type="entry name" value="POTASSIUM CHANNEL PROTEIN YUGO-RELATED"/>
    <property type="match status" value="1"/>
</dbReference>
<evidence type="ECO:0000313" key="7">
    <source>
        <dbReference type="Proteomes" id="UP000449710"/>
    </source>
</evidence>
<feature type="domain" description="RCK C-terminal" evidence="5">
    <location>
        <begin position="248"/>
        <end position="335"/>
    </location>
</feature>
<proteinExistence type="predicted"/>
<dbReference type="InterPro" id="IPR036291">
    <property type="entry name" value="NAD(P)-bd_dom_sf"/>
</dbReference>
<evidence type="ECO:0000256" key="1">
    <source>
        <dbReference type="ARBA" id="ARBA00004651"/>
    </source>
</evidence>